<gene>
    <name evidence="2" type="ORF">ACFFSY_14590</name>
</gene>
<accession>A0ABV5KPK1</accession>
<organism evidence="2 3">
    <name type="scientific">Paenibacillus aurantiacus</name>
    <dbReference type="NCBI Taxonomy" id="1936118"/>
    <lineage>
        <taxon>Bacteria</taxon>
        <taxon>Bacillati</taxon>
        <taxon>Bacillota</taxon>
        <taxon>Bacilli</taxon>
        <taxon>Bacillales</taxon>
        <taxon>Paenibacillaceae</taxon>
        <taxon>Paenibacillus</taxon>
    </lineage>
</organism>
<dbReference type="Pfam" id="PF00293">
    <property type="entry name" value="NUDIX"/>
    <property type="match status" value="1"/>
</dbReference>
<dbReference type="EMBL" id="JBHMDO010000024">
    <property type="protein sequence ID" value="MFB9327152.1"/>
    <property type="molecule type" value="Genomic_DNA"/>
</dbReference>
<dbReference type="PROSITE" id="PS51462">
    <property type="entry name" value="NUDIX"/>
    <property type="match status" value="1"/>
</dbReference>
<evidence type="ECO:0000259" key="1">
    <source>
        <dbReference type="PROSITE" id="PS51462"/>
    </source>
</evidence>
<dbReference type="SUPFAM" id="SSF55811">
    <property type="entry name" value="Nudix"/>
    <property type="match status" value="1"/>
</dbReference>
<dbReference type="Gene3D" id="3.90.79.10">
    <property type="entry name" value="Nucleoside Triphosphate Pyrophosphohydrolase"/>
    <property type="match status" value="1"/>
</dbReference>
<protein>
    <submittedName>
        <fullName evidence="2">NUDIX domain-containing protein</fullName>
    </submittedName>
</protein>
<dbReference type="InterPro" id="IPR015797">
    <property type="entry name" value="NUDIX_hydrolase-like_dom_sf"/>
</dbReference>
<dbReference type="RefSeq" id="WP_377495165.1">
    <property type="nucleotide sequence ID" value="NZ_JBHMDO010000024.1"/>
</dbReference>
<proteinExistence type="predicted"/>
<feature type="domain" description="Nudix hydrolase" evidence="1">
    <location>
        <begin position="4"/>
        <end position="145"/>
    </location>
</feature>
<name>A0ABV5KPK1_9BACL</name>
<keyword evidence="3" id="KW-1185">Reference proteome</keyword>
<sequence length="170" mass="19735">MTIRLRQLAAALLFDGTRVLLMHKRGSRWQRQTSPFYAAIGGHMEEGELNDPYAACLREIEEETGLLEQDIANLRLKYILLRLKENEIRQQFIYVGEVLRTDVIASEEGELEWHELDTAMRLHSSAIHHALLRHYRDDPDPDQVYTGTMTVGEDGSPRVQWHLLRDPLVF</sequence>
<evidence type="ECO:0000313" key="2">
    <source>
        <dbReference type="EMBL" id="MFB9327152.1"/>
    </source>
</evidence>
<dbReference type="Proteomes" id="UP001589747">
    <property type="component" value="Unassembled WGS sequence"/>
</dbReference>
<dbReference type="InterPro" id="IPR000086">
    <property type="entry name" value="NUDIX_hydrolase_dom"/>
</dbReference>
<comment type="caution">
    <text evidence="2">The sequence shown here is derived from an EMBL/GenBank/DDBJ whole genome shotgun (WGS) entry which is preliminary data.</text>
</comment>
<reference evidence="2 3" key="1">
    <citation type="submission" date="2024-09" db="EMBL/GenBank/DDBJ databases">
        <authorList>
            <person name="Sun Q."/>
            <person name="Mori K."/>
        </authorList>
    </citation>
    <scope>NUCLEOTIDE SEQUENCE [LARGE SCALE GENOMIC DNA]</scope>
    <source>
        <strain evidence="2 3">TISTR 2452</strain>
    </source>
</reference>
<evidence type="ECO:0000313" key="3">
    <source>
        <dbReference type="Proteomes" id="UP001589747"/>
    </source>
</evidence>